<proteinExistence type="predicted"/>
<name>A0A016VIS8_9BILA</name>
<gene>
    <name evidence="1" type="primary">Acey_s0010.g891</name>
    <name evidence="1" type="ORF">Y032_0010g891</name>
</gene>
<organism evidence="1 2">
    <name type="scientific">Ancylostoma ceylanicum</name>
    <dbReference type="NCBI Taxonomy" id="53326"/>
    <lineage>
        <taxon>Eukaryota</taxon>
        <taxon>Metazoa</taxon>
        <taxon>Ecdysozoa</taxon>
        <taxon>Nematoda</taxon>
        <taxon>Chromadorea</taxon>
        <taxon>Rhabditida</taxon>
        <taxon>Rhabditina</taxon>
        <taxon>Rhabditomorpha</taxon>
        <taxon>Strongyloidea</taxon>
        <taxon>Ancylostomatidae</taxon>
        <taxon>Ancylostomatinae</taxon>
        <taxon>Ancylostoma</taxon>
    </lineage>
</organism>
<dbReference type="InterPro" id="IPR052709">
    <property type="entry name" value="Transposase-MT_Hybrid"/>
</dbReference>
<dbReference type="EMBL" id="JARK01001346">
    <property type="protein sequence ID" value="EYC26653.1"/>
    <property type="molecule type" value="Genomic_DNA"/>
</dbReference>
<sequence>MTEGILLVDYSKENATVTGHYYAALSFQLREAFKEKRRGKVTCGIILHQDNAPVHMSKVAVAATRGSGFELLNHLPYCSQ</sequence>
<accession>A0A016VIS8</accession>
<protein>
    <recommendedName>
        <fullName evidence="3">Tc1-like transposase DDE domain-containing protein</fullName>
    </recommendedName>
</protein>
<dbReference type="OrthoDB" id="291007at2759"/>
<evidence type="ECO:0000313" key="1">
    <source>
        <dbReference type="EMBL" id="EYC26653.1"/>
    </source>
</evidence>
<dbReference type="InterPro" id="IPR036397">
    <property type="entry name" value="RNaseH_sf"/>
</dbReference>
<dbReference type="Gene3D" id="3.30.420.10">
    <property type="entry name" value="Ribonuclease H-like superfamily/Ribonuclease H"/>
    <property type="match status" value="1"/>
</dbReference>
<dbReference type="Pfam" id="PF01359">
    <property type="entry name" value="Transposase_1"/>
    <property type="match status" value="1"/>
</dbReference>
<dbReference type="PANTHER" id="PTHR46060">
    <property type="entry name" value="MARINER MOS1 TRANSPOSASE-LIKE PROTEIN"/>
    <property type="match status" value="1"/>
</dbReference>
<reference evidence="2" key="1">
    <citation type="journal article" date="2015" name="Nat. Genet.">
        <title>The genome and transcriptome of the zoonotic hookworm Ancylostoma ceylanicum identify infection-specific gene families.</title>
        <authorList>
            <person name="Schwarz E.M."/>
            <person name="Hu Y."/>
            <person name="Antoshechkin I."/>
            <person name="Miller M.M."/>
            <person name="Sternberg P.W."/>
            <person name="Aroian R.V."/>
        </authorList>
    </citation>
    <scope>NUCLEOTIDE SEQUENCE</scope>
    <source>
        <strain evidence="2">HY135</strain>
    </source>
</reference>
<dbReference type="PANTHER" id="PTHR46060:SF1">
    <property type="entry name" value="MARINER MOS1 TRANSPOSASE-LIKE PROTEIN"/>
    <property type="match status" value="1"/>
</dbReference>
<keyword evidence="2" id="KW-1185">Reference proteome</keyword>
<dbReference type="Proteomes" id="UP000024635">
    <property type="component" value="Unassembled WGS sequence"/>
</dbReference>
<evidence type="ECO:0008006" key="3">
    <source>
        <dbReference type="Google" id="ProtNLM"/>
    </source>
</evidence>
<dbReference type="InterPro" id="IPR001888">
    <property type="entry name" value="Transposase_1"/>
</dbReference>
<evidence type="ECO:0000313" key="2">
    <source>
        <dbReference type="Proteomes" id="UP000024635"/>
    </source>
</evidence>
<dbReference type="AlphaFoldDB" id="A0A016VIS8"/>
<dbReference type="GO" id="GO:0003676">
    <property type="term" value="F:nucleic acid binding"/>
    <property type="evidence" value="ECO:0007669"/>
    <property type="project" value="InterPro"/>
</dbReference>
<comment type="caution">
    <text evidence="1">The sequence shown here is derived from an EMBL/GenBank/DDBJ whole genome shotgun (WGS) entry which is preliminary data.</text>
</comment>